<evidence type="ECO:0000256" key="1">
    <source>
        <dbReference type="SAM" id="Phobius"/>
    </source>
</evidence>
<accession>A0ABS0T9I2</accession>
<evidence type="ECO:0000313" key="2">
    <source>
        <dbReference type="EMBL" id="MBI5975363.1"/>
    </source>
</evidence>
<dbReference type="EMBL" id="JABANU010000015">
    <property type="protein sequence ID" value="MBI5975363.1"/>
    <property type="molecule type" value="Genomic_DNA"/>
</dbReference>
<keyword evidence="1" id="KW-1133">Transmembrane helix</keyword>
<feature type="transmembrane region" description="Helical" evidence="1">
    <location>
        <begin position="107"/>
        <end position="127"/>
    </location>
</feature>
<proteinExistence type="predicted"/>
<name>A0ABS0T9I2_9STAP</name>
<feature type="transmembrane region" description="Helical" evidence="1">
    <location>
        <begin position="81"/>
        <end position="101"/>
    </location>
</feature>
<feature type="transmembrane region" description="Helical" evidence="1">
    <location>
        <begin position="46"/>
        <end position="69"/>
    </location>
</feature>
<keyword evidence="3" id="KW-1185">Reference proteome</keyword>
<dbReference type="Proteomes" id="UP000751852">
    <property type="component" value="Unassembled WGS sequence"/>
</dbReference>
<gene>
    <name evidence="2" type="ORF">HHH54_07065</name>
</gene>
<reference evidence="2 3" key="1">
    <citation type="submission" date="2020-04" db="EMBL/GenBank/DDBJ databases">
        <title>Staphylococcus species from domestic dog.</title>
        <authorList>
            <person name="Paterson G.K."/>
        </authorList>
    </citation>
    <scope>NUCLEOTIDE SEQUENCE [LARGE SCALE GENOMIC DNA]</scope>
    <source>
        <strain evidence="2 3">H16/1A</strain>
    </source>
</reference>
<keyword evidence="1" id="KW-0472">Membrane</keyword>
<dbReference type="Pfam" id="PF07187">
    <property type="entry name" value="DUF1405"/>
    <property type="match status" value="1"/>
</dbReference>
<sequence length="204" mass="24548">MTFRQLWHAFIYDRFILIFLFICNFLGTVYGYYWYIPQLIDSQKRYWLFIPDSPTATLCLLICIGLYLFNRQSIIFETLAFVTLIKYGIWAVIMNIFMFSVDENVTITGLMLIISHSIMAFQAFLFLPRFKFTLTSIFVTLLWIFHNDVIDYVFHQYPVYGSLTSYESIIGYIAFWLSILPIAITFYIYWYRRTKKFDRNQSYT</sequence>
<comment type="caution">
    <text evidence="2">The sequence shown here is derived from an EMBL/GenBank/DDBJ whole genome shotgun (WGS) entry which is preliminary data.</text>
</comment>
<evidence type="ECO:0000313" key="3">
    <source>
        <dbReference type="Proteomes" id="UP000751852"/>
    </source>
</evidence>
<keyword evidence="1" id="KW-0812">Transmembrane</keyword>
<organism evidence="2 3">
    <name type="scientific">Staphylococcus canis</name>
    <dbReference type="NCBI Taxonomy" id="2724942"/>
    <lineage>
        <taxon>Bacteria</taxon>
        <taxon>Bacillati</taxon>
        <taxon>Bacillota</taxon>
        <taxon>Bacilli</taxon>
        <taxon>Bacillales</taxon>
        <taxon>Staphylococcaceae</taxon>
        <taxon>Staphylococcus</taxon>
    </lineage>
</organism>
<dbReference type="PANTHER" id="PTHR40042">
    <property type="entry name" value="HYPOTHETICAL MEMBRANE SPANNING PROTEIN"/>
    <property type="match status" value="1"/>
</dbReference>
<dbReference type="PANTHER" id="PTHR40042:SF1">
    <property type="entry name" value="DUF1405 DOMAIN-CONTAINING PROTEIN"/>
    <property type="match status" value="1"/>
</dbReference>
<protein>
    <submittedName>
        <fullName evidence="2">DUF1405 domain-containing protein</fullName>
    </submittedName>
</protein>
<feature type="transmembrane region" description="Helical" evidence="1">
    <location>
        <begin position="12"/>
        <end position="34"/>
    </location>
</feature>
<dbReference type="InterPro" id="IPR009845">
    <property type="entry name" value="DUF1405"/>
</dbReference>
<feature type="transmembrane region" description="Helical" evidence="1">
    <location>
        <begin position="169"/>
        <end position="190"/>
    </location>
</feature>
<feature type="transmembrane region" description="Helical" evidence="1">
    <location>
        <begin position="134"/>
        <end position="154"/>
    </location>
</feature>
<dbReference type="RefSeq" id="WP_198618140.1">
    <property type="nucleotide sequence ID" value="NZ_JABANU010000015.1"/>
</dbReference>